<keyword evidence="5 9" id="KW-0812">Transmembrane</keyword>
<name>A0A0K2SLW8_LIMPI</name>
<dbReference type="GO" id="GO:0008324">
    <property type="term" value="F:monoatomic cation transmembrane transporter activity"/>
    <property type="evidence" value="ECO:0007669"/>
    <property type="project" value="InterPro"/>
</dbReference>
<protein>
    <submittedName>
        <fullName evidence="11">Sodium:proton antiporter</fullName>
    </submittedName>
</protein>
<dbReference type="Gene3D" id="3.30.70.1450">
    <property type="entry name" value="Regulator of K+ conductance, C-terminal domain"/>
    <property type="match status" value="1"/>
</dbReference>
<dbReference type="Gene3D" id="3.40.50.720">
    <property type="entry name" value="NAD(P)-binding Rossmann-like Domain"/>
    <property type="match status" value="1"/>
</dbReference>
<evidence type="ECO:0000256" key="5">
    <source>
        <dbReference type="ARBA" id="ARBA00022692"/>
    </source>
</evidence>
<dbReference type="OrthoDB" id="9810759at2"/>
<keyword evidence="8 9" id="KW-0472">Membrane</keyword>
<keyword evidence="6 9" id="KW-1133">Transmembrane helix</keyword>
<keyword evidence="7" id="KW-0406">Ion transport</keyword>
<dbReference type="EMBL" id="AP014924">
    <property type="protein sequence ID" value="BAS27819.1"/>
    <property type="molecule type" value="Genomic_DNA"/>
</dbReference>
<dbReference type="InterPro" id="IPR036721">
    <property type="entry name" value="RCK_C_sf"/>
</dbReference>
<evidence type="ECO:0000256" key="1">
    <source>
        <dbReference type="ARBA" id="ARBA00004141"/>
    </source>
</evidence>
<evidence type="ECO:0000259" key="10">
    <source>
        <dbReference type="PROSITE" id="PS51202"/>
    </source>
</evidence>
<dbReference type="AlphaFoldDB" id="A0A0K2SLW8"/>
<dbReference type="SUPFAM" id="SSF51735">
    <property type="entry name" value="NAD(P)-binding Rossmann-fold domains"/>
    <property type="match status" value="1"/>
</dbReference>
<evidence type="ECO:0000256" key="9">
    <source>
        <dbReference type="SAM" id="Phobius"/>
    </source>
</evidence>
<dbReference type="STRING" id="1555112.LIP_1978"/>
<feature type="transmembrane region" description="Helical" evidence="9">
    <location>
        <begin position="168"/>
        <end position="185"/>
    </location>
</feature>
<sequence>MVPLLTARSRRLKIPLVVGEILAGVLAGPSVLGWVTPDRWLDFLATLGLTYLMFLSGLEVDFGALMRAREAGRATRSFRAPLCFYGLTLLLSAGAALGFAAMGLVRNPWVAALAMATTSLGVVLPILKERGLSGSDFGQQLLLAALVADFGTMLLLAGVVALLTGGNVAHVLLISVLFLAFFLLYRLARAVVPRGGWLGELGHATSQLGVRGSFMIIFVFVALAEGLGAEVILGAFLAGALVSLLERGEAEDLRSKLDAIGFGFFIPLFFIMVGVRLEVGAVLGRPDTLVLAGLMLLGLYGIKLLAAQLSLAGPVPHRLASGFLLAPGLSLVVAVADVALSIGQIGIALHAALILVAVISSLISPLLFDHWAPRARDVPRHVVIAGAGRACQVLAQRLGARGLRVRVVDTRPVQLAEARAQGIESGEHPLTAGELIAQGRSWAEAGAPLTWVLPSDSDELNARLALDLRERTDEPIVAFAGDPAVAARLAEHQIQAVTPALSTLMLAENLVAQPELFHLFTGTDGEVGAAEVRLAEPAWHETPIRHIPIPHGVLLLAVARDGEHLVPNGDTRLLLGDRIALVGRKDLLDEATRLLGRR</sequence>
<feature type="transmembrane region" description="Helical" evidence="9">
    <location>
        <begin position="227"/>
        <end position="245"/>
    </location>
</feature>
<dbReference type="RefSeq" id="WP_068137205.1">
    <property type="nucleotide sequence ID" value="NZ_AP014924.1"/>
</dbReference>
<evidence type="ECO:0000256" key="6">
    <source>
        <dbReference type="ARBA" id="ARBA00022989"/>
    </source>
</evidence>
<dbReference type="PROSITE" id="PS51202">
    <property type="entry name" value="RCK_C"/>
    <property type="match status" value="1"/>
</dbReference>
<feature type="transmembrane region" description="Helical" evidence="9">
    <location>
        <begin position="140"/>
        <end position="162"/>
    </location>
</feature>
<accession>A0A0K2SLW8</accession>
<organism evidence="11 12">
    <name type="scientific">Limnochorda pilosa</name>
    <dbReference type="NCBI Taxonomy" id="1555112"/>
    <lineage>
        <taxon>Bacteria</taxon>
        <taxon>Bacillati</taxon>
        <taxon>Bacillota</taxon>
        <taxon>Limnochordia</taxon>
        <taxon>Limnochordales</taxon>
        <taxon>Limnochordaceae</taxon>
        <taxon>Limnochorda</taxon>
    </lineage>
</organism>
<dbReference type="PANTHER" id="PTHR43562:SF1">
    <property type="entry name" value="NA(+)_H(+) ANTIPORTER YJBQ-RELATED"/>
    <property type="match status" value="1"/>
</dbReference>
<evidence type="ECO:0000313" key="12">
    <source>
        <dbReference type="Proteomes" id="UP000065807"/>
    </source>
</evidence>
<dbReference type="GO" id="GO:0016020">
    <property type="term" value="C:membrane"/>
    <property type="evidence" value="ECO:0007669"/>
    <property type="project" value="UniProtKB-SubCell"/>
</dbReference>
<feature type="transmembrane region" description="Helical" evidence="9">
    <location>
        <begin position="82"/>
        <end position="103"/>
    </location>
</feature>
<dbReference type="InterPro" id="IPR038770">
    <property type="entry name" value="Na+/solute_symporter_sf"/>
</dbReference>
<evidence type="ECO:0000256" key="8">
    <source>
        <dbReference type="ARBA" id="ARBA00023136"/>
    </source>
</evidence>
<evidence type="ECO:0000256" key="2">
    <source>
        <dbReference type="ARBA" id="ARBA00005551"/>
    </source>
</evidence>
<feature type="domain" description="RCK C-terminal" evidence="10">
    <location>
        <begin position="514"/>
        <end position="597"/>
    </location>
</feature>
<feature type="transmembrane region" description="Helical" evidence="9">
    <location>
        <begin position="109"/>
        <end position="128"/>
    </location>
</feature>
<dbReference type="GO" id="GO:0015297">
    <property type="term" value="F:antiporter activity"/>
    <property type="evidence" value="ECO:0007669"/>
    <property type="project" value="UniProtKB-KW"/>
</dbReference>
<dbReference type="Gene3D" id="1.20.1530.20">
    <property type="match status" value="1"/>
</dbReference>
<dbReference type="KEGG" id="lpil:LIP_1978"/>
<evidence type="ECO:0000256" key="3">
    <source>
        <dbReference type="ARBA" id="ARBA00022448"/>
    </source>
</evidence>
<feature type="transmembrane region" description="Helical" evidence="9">
    <location>
        <begin position="319"/>
        <end position="342"/>
    </location>
</feature>
<reference evidence="12" key="1">
    <citation type="submission" date="2015-07" db="EMBL/GenBank/DDBJ databases">
        <title>Complete genome sequence and phylogenetic analysis of Limnochorda pilosa.</title>
        <authorList>
            <person name="Watanabe M."/>
            <person name="Kojima H."/>
            <person name="Fukui M."/>
        </authorList>
    </citation>
    <scope>NUCLEOTIDE SEQUENCE [LARGE SCALE GENOMIC DNA]</scope>
    <source>
        <strain evidence="12">HC45</strain>
    </source>
</reference>
<keyword evidence="4" id="KW-0050">Antiport</keyword>
<dbReference type="GO" id="GO:1902600">
    <property type="term" value="P:proton transmembrane transport"/>
    <property type="evidence" value="ECO:0007669"/>
    <property type="project" value="InterPro"/>
</dbReference>
<evidence type="ECO:0000313" key="11">
    <source>
        <dbReference type="EMBL" id="BAS27819.1"/>
    </source>
</evidence>
<comment type="subcellular location">
    <subcellularLocation>
        <location evidence="1">Membrane</location>
        <topology evidence="1">Multi-pass membrane protein</topology>
    </subcellularLocation>
</comment>
<reference evidence="12" key="2">
    <citation type="journal article" date="2016" name="Int. J. Syst. Evol. Microbiol.">
        <title>Complete genome sequence and cell structure of Limnochorda pilosa, a Gram-negative spore-former within the phylum Firmicutes.</title>
        <authorList>
            <person name="Watanabe M."/>
            <person name="Kojima H."/>
            <person name="Fukui M."/>
        </authorList>
    </citation>
    <scope>NUCLEOTIDE SEQUENCE [LARGE SCALE GENOMIC DNA]</scope>
    <source>
        <strain evidence="12">HC45</strain>
    </source>
</reference>
<dbReference type="Pfam" id="PF00999">
    <property type="entry name" value="Na_H_Exchanger"/>
    <property type="match status" value="1"/>
</dbReference>
<feature type="transmembrane region" description="Helical" evidence="9">
    <location>
        <begin position="40"/>
        <end position="62"/>
    </location>
</feature>
<feature type="transmembrane region" description="Helical" evidence="9">
    <location>
        <begin position="257"/>
        <end position="277"/>
    </location>
</feature>
<dbReference type="InterPro" id="IPR006153">
    <property type="entry name" value="Cation/H_exchanger_TM"/>
</dbReference>
<keyword evidence="3" id="KW-0813">Transport</keyword>
<dbReference type="InterPro" id="IPR006037">
    <property type="entry name" value="RCK_C"/>
</dbReference>
<evidence type="ECO:0000256" key="4">
    <source>
        <dbReference type="ARBA" id="ARBA00022449"/>
    </source>
</evidence>
<dbReference type="PANTHER" id="PTHR43562">
    <property type="entry name" value="NAPA-TYPE SODIUM/HYDROGEN ANTIPORTER"/>
    <property type="match status" value="1"/>
</dbReference>
<evidence type="ECO:0000256" key="7">
    <source>
        <dbReference type="ARBA" id="ARBA00023065"/>
    </source>
</evidence>
<dbReference type="GO" id="GO:0006813">
    <property type="term" value="P:potassium ion transport"/>
    <property type="evidence" value="ECO:0007669"/>
    <property type="project" value="InterPro"/>
</dbReference>
<feature type="transmembrane region" description="Helical" evidence="9">
    <location>
        <begin position="348"/>
        <end position="368"/>
    </location>
</feature>
<dbReference type="Proteomes" id="UP000065807">
    <property type="component" value="Chromosome"/>
</dbReference>
<dbReference type="InterPro" id="IPR036291">
    <property type="entry name" value="NAD(P)-bd_dom_sf"/>
</dbReference>
<dbReference type="Pfam" id="PF02080">
    <property type="entry name" value="TrkA_C"/>
    <property type="match status" value="1"/>
</dbReference>
<gene>
    <name evidence="11" type="ORF">LIP_1978</name>
</gene>
<feature type="transmembrane region" description="Helical" evidence="9">
    <location>
        <begin position="289"/>
        <end position="307"/>
    </location>
</feature>
<proteinExistence type="inferred from homology"/>
<comment type="similarity">
    <text evidence="2">Belongs to the monovalent cation:proton antiporter 2 (CPA2) transporter (TC 2.A.37) family.</text>
</comment>
<feature type="transmembrane region" description="Helical" evidence="9">
    <location>
        <begin position="12"/>
        <end position="34"/>
    </location>
</feature>
<keyword evidence="12" id="KW-1185">Reference proteome</keyword>
<dbReference type="SUPFAM" id="SSF116726">
    <property type="entry name" value="TrkA C-terminal domain-like"/>
    <property type="match status" value="1"/>
</dbReference>